<gene>
    <name evidence="2" type="ORF">ABDD91_10835</name>
</gene>
<dbReference type="RefSeq" id="WP_247807188.1">
    <property type="nucleotide sequence ID" value="NZ_CP025621.1"/>
</dbReference>
<organism evidence="2 3">
    <name type="scientific">Priestia aryabhattai</name>
    <name type="common">Bacillus aryabhattai</name>
    <dbReference type="NCBI Taxonomy" id="412384"/>
    <lineage>
        <taxon>Bacteria</taxon>
        <taxon>Bacillati</taxon>
        <taxon>Bacillota</taxon>
        <taxon>Bacilli</taxon>
        <taxon>Bacillales</taxon>
        <taxon>Bacillaceae</taxon>
        <taxon>Priestia</taxon>
    </lineage>
</organism>
<dbReference type="EMBL" id="JBDIVD010000001">
    <property type="protein sequence ID" value="MEN3153333.1"/>
    <property type="molecule type" value="Genomic_DNA"/>
</dbReference>
<proteinExistence type="predicted"/>
<dbReference type="Pfam" id="PF13229">
    <property type="entry name" value="Beta_helix"/>
    <property type="match status" value="1"/>
</dbReference>
<dbReference type="AlphaFoldDB" id="A0ABD5KQ55"/>
<feature type="domain" description="Right handed beta helix" evidence="1">
    <location>
        <begin position="331"/>
        <end position="425"/>
    </location>
</feature>
<protein>
    <submittedName>
        <fullName evidence="2">Right-handed parallel beta-helix repeat-containing protein</fullName>
    </submittedName>
</protein>
<dbReference type="Gene3D" id="2.160.20.10">
    <property type="entry name" value="Single-stranded right-handed beta-helix, Pectin lyase-like"/>
    <property type="match status" value="1"/>
</dbReference>
<evidence type="ECO:0000259" key="1">
    <source>
        <dbReference type="Pfam" id="PF13229"/>
    </source>
</evidence>
<reference evidence="2 3" key="1">
    <citation type="submission" date="2024-05" db="EMBL/GenBank/DDBJ databases">
        <title>The mechanism of isolation and screening of efficient mineral weathering bacteria priestia aryabhattai c4-10 with weathered biotite.</title>
        <authorList>
            <person name="Yang S."/>
        </authorList>
    </citation>
    <scope>NUCLEOTIDE SEQUENCE [LARGE SCALE GENOMIC DNA]</scope>
    <source>
        <strain evidence="2 3">C4-10</strain>
    </source>
</reference>
<evidence type="ECO:0000313" key="3">
    <source>
        <dbReference type="Proteomes" id="UP001418804"/>
    </source>
</evidence>
<comment type="caution">
    <text evidence="2">The sequence shown here is derived from an EMBL/GenBank/DDBJ whole genome shotgun (WGS) entry which is preliminary data.</text>
</comment>
<dbReference type="Proteomes" id="UP001418804">
    <property type="component" value="Unassembled WGS sequence"/>
</dbReference>
<dbReference type="SMART" id="SM00710">
    <property type="entry name" value="PbH1"/>
    <property type="match status" value="6"/>
</dbReference>
<dbReference type="InterPro" id="IPR039448">
    <property type="entry name" value="Beta_helix"/>
</dbReference>
<evidence type="ECO:0000313" key="2">
    <source>
        <dbReference type="EMBL" id="MEN3153333.1"/>
    </source>
</evidence>
<dbReference type="InterPro" id="IPR011050">
    <property type="entry name" value="Pectin_lyase_fold/virulence"/>
</dbReference>
<sequence>MSNLENLGDVDLTTNVPANKDVLAYDSTLSKWVPKSLEKLDNPSCASSYVIELDRWEIKNDGTEPLKTTVGINNALLWAKGNNYREVILPEGSYLIDKNSSIKFLSNTHYKLYGCLFIKESNNLTGYEILTCNGIKNTVIEGATVKGERETHDYSINSTHEWGYGILIKNLCYNISIINCESFECTGDGLAISADFSALGGAQHNKTNGGHFSKGDIDANGNVDNTKISYVAVNKFFDVTTPLAKEVGYIFYSGDGYGGYGPGLNLNKVPIKVHFYDSNQIYLGNRSYRTYEYIYTDAMPLGTKFVRFSFLGNFDAMDGNLHYISCAKTPQYITFRGCNTHKNRRLGASVMGGRFITYENCEIHNNSNKLIVSKGCNPGYGIDVEDGYMNNQRILVRSCNFHDNRAGDFICVSTRGVTLENNKFEKLVYFNGQGDDYLSQGNLYHGPIRGKSITSGIEKDGTFCTFKNDSVFGTQVGLDGGNTTLENCVFTKTSLQLSGETVKVINCKLTYEQEVTTMSALTLSGKHVEIHGSLFDIRSGNAYGGFLAPNDYLLISNSQFFTAETAGGILGSFKEVIIKDSQFIHTGDKFNYTRVYATEQMRIEHNTFKNHSFRILGGDYFNNILAVDKGYITHYFKNNKVIWKRSSNTNVHELLGPGIGIGLIPSLEVSNNRLEIIDQNVSLGSLYNMRIFVENHLTFLNNTIVTIKASGSNTNGTITLDYAYRSGTSVSRPKTTIISQNNTGINSDILFTANLNNQLEKLSGNIPLASFASSHPISGTYQLGELIYNSTPVAGGYLGWVCTAAGRATNRPWAPSTNYVKDTIIYSQGHVYQAQNNGTSNTDAPDFPKVSGGIILDNNISWKEIGLLATFKQFGSIQQ</sequence>
<name>A0ABD5KQ55_PRIAR</name>
<reference evidence="2 3" key="2">
    <citation type="submission" date="2024-05" db="EMBL/GenBank/DDBJ databases">
        <authorList>
            <person name="Zheng X."/>
        </authorList>
    </citation>
    <scope>NUCLEOTIDE SEQUENCE [LARGE SCALE GENOMIC DNA]</scope>
    <source>
        <strain evidence="2 3">C4-10</strain>
    </source>
</reference>
<accession>A0ABD5KQ55</accession>
<dbReference type="InterPro" id="IPR012334">
    <property type="entry name" value="Pectin_lyas_fold"/>
</dbReference>
<dbReference type="SUPFAM" id="SSF51126">
    <property type="entry name" value="Pectin lyase-like"/>
    <property type="match status" value="1"/>
</dbReference>
<dbReference type="InterPro" id="IPR006626">
    <property type="entry name" value="PbH1"/>
</dbReference>